<protein>
    <submittedName>
        <fullName evidence="1">Selenoprotein O</fullName>
    </submittedName>
</protein>
<reference evidence="1 2" key="1">
    <citation type="submission" date="2021-06" db="EMBL/GenBank/DDBJ databases">
        <title>Caerostris extrusa draft genome.</title>
        <authorList>
            <person name="Kono N."/>
            <person name="Arakawa K."/>
        </authorList>
    </citation>
    <scope>NUCLEOTIDE SEQUENCE [LARGE SCALE GENOMIC DNA]</scope>
</reference>
<comment type="caution">
    <text evidence="1">The sequence shown here is derived from an EMBL/GenBank/DDBJ whole genome shotgun (WGS) entry which is preliminary data.</text>
</comment>
<organism evidence="1 2">
    <name type="scientific">Caerostris extrusa</name>
    <name type="common">Bark spider</name>
    <name type="synonym">Caerostris bankana</name>
    <dbReference type="NCBI Taxonomy" id="172846"/>
    <lineage>
        <taxon>Eukaryota</taxon>
        <taxon>Metazoa</taxon>
        <taxon>Ecdysozoa</taxon>
        <taxon>Arthropoda</taxon>
        <taxon>Chelicerata</taxon>
        <taxon>Arachnida</taxon>
        <taxon>Araneae</taxon>
        <taxon>Araneomorphae</taxon>
        <taxon>Entelegynae</taxon>
        <taxon>Araneoidea</taxon>
        <taxon>Araneidae</taxon>
        <taxon>Caerostris</taxon>
    </lineage>
</organism>
<feature type="non-terminal residue" evidence="1">
    <location>
        <position position="1"/>
    </location>
</feature>
<dbReference type="EMBL" id="BPLR01005562">
    <property type="protein sequence ID" value="GIY03306.1"/>
    <property type="molecule type" value="Genomic_DNA"/>
</dbReference>
<evidence type="ECO:0000313" key="1">
    <source>
        <dbReference type="EMBL" id="GIY03306.1"/>
    </source>
</evidence>
<dbReference type="AlphaFoldDB" id="A0AAV4Q462"/>
<gene>
    <name evidence="1" type="ORF">CEXT_349291</name>
</gene>
<evidence type="ECO:0000313" key="2">
    <source>
        <dbReference type="Proteomes" id="UP001054945"/>
    </source>
</evidence>
<dbReference type="Proteomes" id="UP001054945">
    <property type="component" value="Unassembled WGS sequence"/>
</dbReference>
<keyword evidence="2" id="KW-1185">Reference proteome</keyword>
<sequence>RIRINQCQLQTFLAIASANPEIIEQLGRAGIAIKRNYHVWEKAESLKSMTEESKSENDRLIWTEWLNKYQARIEKDMQSYDGDTASYYKNRLEIIKANNPRYLSIY</sequence>
<dbReference type="PANTHER" id="PTHR12153">
    <property type="entry name" value="SELENOPROTEIN O"/>
    <property type="match status" value="1"/>
</dbReference>
<accession>A0AAV4Q462</accession>
<proteinExistence type="predicted"/>
<dbReference type="PANTHER" id="PTHR12153:SF15">
    <property type="entry name" value="PROTEIN ADENYLYLTRANSFERASE SELO, MITOCHONDRIAL"/>
    <property type="match status" value="1"/>
</dbReference>
<name>A0AAV4Q462_CAEEX</name>